<keyword evidence="1" id="KW-0547">Nucleotide-binding</keyword>
<organism evidence="3 4">
    <name type="scientific">Gracilibacillus halotolerans</name>
    <dbReference type="NCBI Taxonomy" id="74386"/>
    <lineage>
        <taxon>Bacteria</taxon>
        <taxon>Bacillati</taxon>
        <taxon>Bacillota</taxon>
        <taxon>Bacilli</taxon>
        <taxon>Bacillales</taxon>
        <taxon>Bacillaceae</taxon>
        <taxon>Gracilibacillus</taxon>
    </lineage>
</organism>
<dbReference type="SUPFAM" id="SSF56059">
    <property type="entry name" value="Glutathione synthetase ATP-binding domain-like"/>
    <property type="match status" value="1"/>
</dbReference>
<keyword evidence="4" id="KW-1185">Reference proteome</keyword>
<name>A0A841RDM7_9BACI</name>
<keyword evidence="1" id="KW-0067">ATP-binding</keyword>
<dbReference type="Pfam" id="PF02655">
    <property type="entry name" value="ATP-grasp_3"/>
    <property type="match status" value="1"/>
</dbReference>
<protein>
    <recommendedName>
        <fullName evidence="2">ATP-grasp domain-containing protein</fullName>
    </recommendedName>
</protein>
<dbReference type="GO" id="GO:0046872">
    <property type="term" value="F:metal ion binding"/>
    <property type="evidence" value="ECO:0007669"/>
    <property type="project" value="InterPro"/>
</dbReference>
<dbReference type="InterPro" id="IPR003806">
    <property type="entry name" value="ATP-grasp_PylC-type"/>
</dbReference>
<reference evidence="3 4" key="1">
    <citation type="submission" date="2020-08" db="EMBL/GenBank/DDBJ databases">
        <title>Genomic Encyclopedia of Type Strains, Phase IV (KMG-IV): sequencing the most valuable type-strain genomes for metagenomic binning, comparative biology and taxonomic classification.</title>
        <authorList>
            <person name="Goeker M."/>
        </authorList>
    </citation>
    <scope>NUCLEOTIDE SEQUENCE [LARGE SCALE GENOMIC DNA]</scope>
    <source>
        <strain evidence="3 4">DSM 11805</strain>
    </source>
</reference>
<dbReference type="Gene3D" id="3.40.50.20">
    <property type="match status" value="1"/>
</dbReference>
<evidence type="ECO:0000313" key="3">
    <source>
        <dbReference type="EMBL" id="MBB6512090.1"/>
    </source>
</evidence>
<comment type="caution">
    <text evidence="3">The sequence shown here is derived from an EMBL/GenBank/DDBJ whole genome shotgun (WGS) entry which is preliminary data.</text>
</comment>
<evidence type="ECO:0000256" key="1">
    <source>
        <dbReference type="PROSITE-ProRule" id="PRU00409"/>
    </source>
</evidence>
<dbReference type="Gene3D" id="3.30.470.20">
    <property type="entry name" value="ATP-grasp fold, B domain"/>
    <property type="match status" value="1"/>
</dbReference>
<proteinExistence type="predicted"/>
<evidence type="ECO:0000259" key="2">
    <source>
        <dbReference type="PROSITE" id="PS50975"/>
    </source>
</evidence>
<gene>
    <name evidence="3" type="ORF">GGQ92_000871</name>
</gene>
<dbReference type="EMBL" id="JACHON010000002">
    <property type="protein sequence ID" value="MBB6512090.1"/>
    <property type="molecule type" value="Genomic_DNA"/>
</dbReference>
<dbReference type="PROSITE" id="PS50975">
    <property type="entry name" value="ATP_GRASP"/>
    <property type="match status" value="1"/>
</dbReference>
<dbReference type="Proteomes" id="UP000572212">
    <property type="component" value="Unassembled WGS sequence"/>
</dbReference>
<dbReference type="AlphaFoldDB" id="A0A841RDM7"/>
<dbReference type="InterPro" id="IPR011761">
    <property type="entry name" value="ATP-grasp"/>
</dbReference>
<dbReference type="RefSeq" id="WP_184244975.1">
    <property type="nucleotide sequence ID" value="NZ_BAAACU010000002.1"/>
</dbReference>
<feature type="domain" description="ATP-grasp" evidence="2">
    <location>
        <begin position="120"/>
        <end position="293"/>
    </location>
</feature>
<accession>A0A841RDM7</accession>
<evidence type="ECO:0000313" key="4">
    <source>
        <dbReference type="Proteomes" id="UP000572212"/>
    </source>
</evidence>
<dbReference type="GO" id="GO:0005524">
    <property type="term" value="F:ATP binding"/>
    <property type="evidence" value="ECO:0007669"/>
    <property type="project" value="UniProtKB-UniRule"/>
</dbReference>
<sequence>MTTKRILVTGARAPATLELMKNLANHGCTVYAVDSVPFALGFYTKWVEKYEVIPAAKQETTKFIHRLIDLIQRYEIDLLIPTCEEIFYIAQYKEELEAYTSVFCESIARLAGLHHKYQFIELAKSFGLQVPATNLCTDKRLLKDVDNKIAKPVFSRFSTNVVKLDNQNIDKLHINTKNPWVIQDYIEGTEFCSYSIVKEGELLAHAVYESKFHAGDGATIQFQSVYHEAINSWVTSFVKNFKFSGQIAFDFRVNPSGEVFAIECNPRLTSGIHLFRNRSLVQAFFGQGDKILKPQEEPMKMTLPILLYLLPNIRKNGVTSTLQTLFQGKDIVWDKEDRKPFWKQVFSYYQFWRLARKHKISTMEATTYDISWDG</sequence>